<evidence type="ECO:0000256" key="2">
    <source>
        <dbReference type="ARBA" id="ARBA00022692"/>
    </source>
</evidence>
<evidence type="ECO:0000313" key="8">
    <source>
        <dbReference type="Proteomes" id="UP000821853"/>
    </source>
</evidence>
<dbReference type="Gene3D" id="1.20.1250.20">
    <property type="entry name" value="MFS general substrate transporter like domains"/>
    <property type="match status" value="1"/>
</dbReference>
<feature type="transmembrane region" description="Helical" evidence="5">
    <location>
        <begin position="174"/>
        <end position="195"/>
    </location>
</feature>
<evidence type="ECO:0000259" key="6">
    <source>
        <dbReference type="PROSITE" id="PS50850"/>
    </source>
</evidence>
<dbReference type="InterPro" id="IPR036259">
    <property type="entry name" value="MFS_trans_sf"/>
</dbReference>
<evidence type="ECO:0000256" key="3">
    <source>
        <dbReference type="ARBA" id="ARBA00022989"/>
    </source>
</evidence>
<gene>
    <name evidence="7" type="ORF">HPB48_016394</name>
</gene>
<dbReference type="AlphaFoldDB" id="A0A9J6FNN4"/>
<evidence type="ECO:0000256" key="4">
    <source>
        <dbReference type="ARBA" id="ARBA00023136"/>
    </source>
</evidence>
<evidence type="ECO:0000256" key="1">
    <source>
        <dbReference type="ARBA" id="ARBA00004141"/>
    </source>
</evidence>
<dbReference type="Pfam" id="PF00083">
    <property type="entry name" value="Sugar_tr"/>
    <property type="match status" value="1"/>
</dbReference>
<proteinExistence type="predicted"/>
<dbReference type="EMBL" id="JABSTR010000002">
    <property type="protein sequence ID" value="KAH9364056.1"/>
    <property type="molecule type" value="Genomic_DNA"/>
</dbReference>
<dbReference type="InterPro" id="IPR005828">
    <property type="entry name" value="MFS_sugar_transport-like"/>
</dbReference>
<comment type="subcellular location">
    <subcellularLocation>
        <location evidence="1">Membrane</location>
        <topology evidence="1">Multi-pass membrane protein</topology>
    </subcellularLocation>
</comment>
<keyword evidence="2 5" id="KW-0812">Transmembrane</keyword>
<dbReference type="PROSITE" id="PS50850">
    <property type="entry name" value="MFS"/>
    <property type="match status" value="1"/>
</dbReference>
<feature type="transmembrane region" description="Helical" evidence="5">
    <location>
        <begin position="260"/>
        <end position="281"/>
    </location>
</feature>
<sequence length="327" mass="35909">MAELKPFACLSPGCIMVVDIETSEGFDCEQAFGSGNFQNRLTLFTAFPVLVLLCHAVAFTLISAEVDHWCRQPTGGNLSADAWRNISIPVDPDGRHSKCIVYANPGDPNDTKVIECDAWDFDLDRGNGSIVSVWNLVCSRRSLKRLADVVFMAGSVVFLLLSGHCADRFGRLPVILGSAGILMAATLGACFAPSYPVYLVTRFLISGCTVSLNAVTGIILAECSSCARRSTLLSLSFLVGNVLADTYTLFLKWVRPSHWFYHHLLIVAPTLLVPVWSLLATESPRWLIASRRLEAAARVMRAAAQLEWQQQRRRRSPSAKSETATRS</sequence>
<protein>
    <recommendedName>
        <fullName evidence="6">Major facilitator superfamily (MFS) profile domain-containing protein</fullName>
    </recommendedName>
</protein>
<feature type="transmembrane region" description="Helical" evidence="5">
    <location>
        <begin position="201"/>
        <end position="220"/>
    </location>
</feature>
<dbReference type="VEuPathDB" id="VectorBase:HLOH_047621"/>
<dbReference type="OrthoDB" id="6884957at2759"/>
<keyword evidence="3 5" id="KW-1133">Transmembrane helix</keyword>
<dbReference type="PANTHER" id="PTHR24064">
    <property type="entry name" value="SOLUTE CARRIER FAMILY 22 MEMBER"/>
    <property type="match status" value="1"/>
</dbReference>
<dbReference type="SUPFAM" id="SSF103473">
    <property type="entry name" value="MFS general substrate transporter"/>
    <property type="match status" value="1"/>
</dbReference>
<keyword evidence="8" id="KW-1185">Reference proteome</keyword>
<feature type="domain" description="Major facilitator superfamily (MFS) profile" evidence="6">
    <location>
        <begin position="51"/>
        <end position="327"/>
    </location>
</feature>
<feature type="transmembrane region" description="Helical" evidence="5">
    <location>
        <begin position="232"/>
        <end position="254"/>
    </location>
</feature>
<dbReference type="GO" id="GO:0022857">
    <property type="term" value="F:transmembrane transporter activity"/>
    <property type="evidence" value="ECO:0007669"/>
    <property type="project" value="InterPro"/>
</dbReference>
<reference evidence="7 8" key="1">
    <citation type="journal article" date="2020" name="Cell">
        <title>Large-Scale Comparative Analyses of Tick Genomes Elucidate Their Genetic Diversity and Vector Capacities.</title>
        <authorList>
            <consortium name="Tick Genome and Microbiome Consortium (TIGMIC)"/>
            <person name="Jia N."/>
            <person name="Wang J."/>
            <person name="Shi W."/>
            <person name="Du L."/>
            <person name="Sun Y."/>
            <person name="Zhan W."/>
            <person name="Jiang J.F."/>
            <person name="Wang Q."/>
            <person name="Zhang B."/>
            <person name="Ji P."/>
            <person name="Bell-Sakyi L."/>
            <person name="Cui X.M."/>
            <person name="Yuan T.T."/>
            <person name="Jiang B.G."/>
            <person name="Yang W.F."/>
            <person name="Lam T.T."/>
            <person name="Chang Q.C."/>
            <person name="Ding S.J."/>
            <person name="Wang X.J."/>
            <person name="Zhu J.G."/>
            <person name="Ruan X.D."/>
            <person name="Zhao L."/>
            <person name="Wei J.T."/>
            <person name="Ye R.Z."/>
            <person name="Que T.C."/>
            <person name="Du C.H."/>
            <person name="Zhou Y.H."/>
            <person name="Cheng J.X."/>
            <person name="Dai P.F."/>
            <person name="Guo W.B."/>
            <person name="Han X.H."/>
            <person name="Huang E.J."/>
            <person name="Li L.F."/>
            <person name="Wei W."/>
            <person name="Gao Y.C."/>
            <person name="Liu J.Z."/>
            <person name="Shao H.Z."/>
            <person name="Wang X."/>
            <person name="Wang C.C."/>
            <person name="Yang T.C."/>
            <person name="Huo Q.B."/>
            <person name="Li W."/>
            <person name="Chen H.Y."/>
            <person name="Chen S.E."/>
            <person name="Zhou L.G."/>
            <person name="Ni X.B."/>
            <person name="Tian J.H."/>
            <person name="Sheng Y."/>
            <person name="Liu T."/>
            <person name="Pan Y.S."/>
            <person name="Xia L.Y."/>
            <person name="Li J."/>
            <person name="Zhao F."/>
            <person name="Cao W.C."/>
        </authorList>
    </citation>
    <scope>NUCLEOTIDE SEQUENCE [LARGE SCALE GENOMIC DNA]</scope>
    <source>
        <strain evidence="7">HaeL-2018</strain>
    </source>
</reference>
<dbReference type="GO" id="GO:0016020">
    <property type="term" value="C:membrane"/>
    <property type="evidence" value="ECO:0007669"/>
    <property type="project" value="UniProtKB-SubCell"/>
</dbReference>
<name>A0A9J6FNN4_HAELO</name>
<dbReference type="InterPro" id="IPR020846">
    <property type="entry name" value="MFS_dom"/>
</dbReference>
<organism evidence="7 8">
    <name type="scientific">Haemaphysalis longicornis</name>
    <name type="common">Bush tick</name>
    <dbReference type="NCBI Taxonomy" id="44386"/>
    <lineage>
        <taxon>Eukaryota</taxon>
        <taxon>Metazoa</taxon>
        <taxon>Ecdysozoa</taxon>
        <taxon>Arthropoda</taxon>
        <taxon>Chelicerata</taxon>
        <taxon>Arachnida</taxon>
        <taxon>Acari</taxon>
        <taxon>Parasitiformes</taxon>
        <taxon>Ixodida</taxon>
        <taxon>Ixodoidea</taxon>
        <taxon>Ixodidae</taxon>
        <taxon>Haemaphysalinae</taxon>
        <taxon>Haemaphysalis</taxon>
    </lineage>
</organism>
<dbReference type="OMA" id="IWCFATI"/>
<keyword evidence="4 5" id="KW-0472">Membrane</keyword>
<feature type="transmembrane region" description="Helical" evidence="5">
    <location>
        <begin position="41"/>
        <end position="62"/>
    </location>
</feature>
<evidence type="ECO:0000313" key="7">
    <source>
        <dbReference type="EMBL" id="KAH9364056.1"/>
    </source>
</evidence>
<dbReference type="Proteomes" id="UP000821853">
    <property type="component" value="Chromosome 10"/>
</dbReference>
<evidence type="ECO:0000256" key="5">
    <source>
        <dbReference type="SAM" id="Phobius"/>
    </source>
</evidence>
<comment type="caution">
    <text evidence="7">The sequence shown here is derived from an EMBL/GenBank/DDBJ whole genome shotgun (WGS) entry which is preliminary data.</text>
</comment>
<accession>A0A9J6FNN4</accession>